<name>A0ABT4JUH4_9GAMM</name>
<proteinExistence type="predicted"/>
<dbReference type="InterPro" id="IPR008886">
    <property type="entry name" value="UPF0227/Esterase_YqiA"/>
</dbReference>
<dbReference type="PANTHER" id="PTHR35602">
    <property type="entry name" value="ESTERASE YQIA-RELATED"/>
    <property type="match status" value="1"/>
</dbReference>
<protein>
    <recommendedName>
        <fullName evidence="3">Esterase</fullName>
    </recommendedName>
</protein>
<evidence type="ECO:0008006" key="3">
    <source>
        <dbReference type="Google" id="ProtNLM"/>
    </source>
</evidence>
<dbReference type="Proteomes" id="UP001149719">
    <property type="component" value="Unassembled WGS sequence"/>
</dbReference>
<dbReference type="PANTHER" id="PTHR35602:SF3">
    <property type="entry name" value="ESTERASE YQIA"/>
    <property type="match status" value="1"/>
</dbReference>
<dbReference type="Gene3D" id="3.40.50.1820">
    <property type="entry name" value="alpha/beta hydrolase"/>
    <property type="match status" value="1"/>
</dbReference>
<organism evidence="1 2">
    <name type="scientific">Marinomonas phaeophyticola</name>
    <dbReference type="NCBI Taxonomy" id="3004091"/>
    <lineage>
        <taxon>Bacteria</taxon>
        <taxon>Pseudomonadati</taxon>
        <taxon>Pseudomonadota</taxon>
        <taxon>Gammaproteobacteria</taxon>
        <taxon>Oceanospirillales</taxon>
        <taxon>Oceanospirillaceae</taxon>
        <taxon>Marinomonas</taxon>
    </lineage>
</organism>
<dbReference type="EMBL" id="JAPUBN010000011">
    <property type="protein sequence ID" value="MCZ2721229.1"/>
    <property type="molecule type" value="Genomic_DNA"/>
</dbReference>
<comment type="caution">
    <text evidence="1">The sequence shown here is derived from an EMBL/GenBank/DDBJ whole genome shotgun (WGS) entry which is preliminary data.</text>
</comment>
<accession>A0ABT4JUH4</accession>
<keyword evidence="2" id="KW-1185">Reference proteome</keyword>
<reference evidence="1" key="1">
    <citation type="submission" date="2022-12" db="EMBL/GenBank/DDBJ databases">
        <title>Marinomonas 15G1-11 sp. nov, isolated from marine algae.</title>
        <authorList>
            <person name="Butt M."/>
            <person name="Choi D.G."/>
            <person name="Kim J.M."/>
            <person name="Lee J.K."/>
            <person name="Baek J.H."/>
            <person name="Jeon C.O."/>
        </authorList>
    </citation>
    <scope>NUCLEOTIDE SEQUENCE</scope>
    <source>
        <strain evidence="1">15G1-11</strain>
    </source>
</reference>
<evidence type="ECO:0000313" key="2">
    <source>
        <dbReference type="Proteomes" id="UP001149719"/>
    </source>
</evidence>
<gene>
    <name evidence="1" type="ORF">O1D97_06085</name>
</gene>
<dbReference type="Pfam" id="PF05728">
    <property type="entry name" value="UPF0227"/>
    <property type="match status" value="1"/>
</dbReference>
<dbReference type="SUPFAM" id="SSF53474">
    <property type="entry name" value="alpha/beta-Hydrolases"/>
    <property type="match status" value="1"/>
</dbReference>
<dbReference type="RefSeq" id="WP_269123818.1">
    <property type="nucleotide sequence ID" value="NZ_JAPUBN010000011.1"/>
</dbReference>
<sequence>MPYLMYLHGFNSSERSFKSNCIHDRLKKLGLSNSYLMPRLSWEPNQAIIQASRLIESHLSEGITLVGSSLGGFYAGYLAEKYAINAILVNPAVSAHELLVDYLGDQVNPYTQEEYQLTTEHIAQLEKLDAPMTSVERYWLMLQEGDEVLDYSKALSKYPDVRLTLEPLGDHSFVNFERHINNILTFSKLL</sequence>
<evidence type="ECO:0000313" key="1">
    <source>
        <dbReference type="EMBL" id="MCZ2721229.1"/>
    </source>
</evidence>
<dbReference type="InterPro" id="IPR029058">
    <property type="entry name" value="AB_hydrolase_fold"/>
</dbReference>